<accession>A0A1F5GWW1</accession>
<evidence type="ECO:0000313" key="7">
    <source>
        <dbReference type="Proteomes" id="UP000176666"/>
    </source>
</evidence>
<dbReference type="GO" id="GO:0042597">
    <property type="term" value="C:periplasmic space"/>
    <property type="evidence" value="ECO:0007669"/>
    <property type="project" value="UniProtKB-ARBA"/>
</dbReference>
<dbReference type="Gene3D" id="3.40.190.10">
    <property type="entry name" value="Periplasmic binding protein-like II"/>
    <property type="match status" value="1"/>
</dbReference>
<dbReference type="Pfam" id="PF00496">
    <property type="entry name" value="SBP_bac_5"/>
    <property type="match status" value="1"/>
</dbReference>
<proteinExistence type="inferred from homology"/>
<feature type="transmembrane region" description="Helical" evidence="4">
    <location>
        <begin position="27"/>
        <end position="47"/>
    </location>
</feature>
<protein>
    <recommendedName>
        <fullName evidence="5">Solute-binding protein family 5 domain-containing protein</fullName>
    </recommendedName>
</protein>
<dbReference type="Gene3D" id="3.10.105.10">
    <property type="entry name" value="Dipeptide-binding Protein, Domain 3"/>
    <property type="match status" value="1"/>
</dbReference>
<sequence>MHKFKVILRRIRFWSNITIAYINRYKIWIISIFIVLFLGLIIFQKIWSKISQTNLIDIGFVGIYSLENIPTDVLALVTQSLITTDTSQKPIPNLASHWTVSEDGKTYIVFLKDNLLWHDSTAVKAEDISIAISNVQINAPNNKTIEFKLPNPIYSFPLVLDKPIFKTKSFYGTGDFRIVDINQVDQIIKKITLIPKNSKLPRVNIKFYQTEEQLLEALKIGEVNFAKVAHAQSLNNWPNLNVKKDIDYSEIITIFFNNEDSSLSSKELRQALTFAINRSDFDGLPAYGPISPVNWTFNENLKRYDYNSAKAKELLAKINNNKIKITLNVSPGLDEIANQIKRDWEAIGVETTLNLEIKPTSEFQALLAVNKLTPDPDQYAFWHSTQGKTNITHYKNVKVDKLLEDARITKDDQERKTLYLDFQKFLVEDAPSTFLYYPYKYEVIYKNIEQLYAKLPKISLF</sequence>
<dbReference type="GO" id="GO:1904680">
    <property type="term" value="F:peptide transmembrane transporter activity"/>
    <property type="evidence" value="ECO:0007669"/>
    <property type="project" value="TreeGrafter"/>
</dbReference>
<dbReference type="Proteomes" id="UP000176666">
    <property type="component" value="Unassembled WGS sequence"/>
</dbReference>
<dbReference type="PANTHER" id="PTHR30290:SF9">
    <property type="entry name" value="OLIGOPEPTIDE-BINDING PROTEIN APPA"/>
    <property type="match status" value="1"/>
</dbReference>
<keyword evidence="2" id="KW-0813">Transport</keyword>
<dbReference type="GO" id="GO:0043190">
    <property type="term" value="C:ATP-binding cassette (ABC) transporter complex"/>
    <property type="evidence" value="ECO:0007669"/>
    <property type="project" value="InterPro"/>
</dbReference>
<evidence type="ECO:0000256" key="4">
    <source>
        <dbReference type="SAM" id="Phobius"/>
    </source>
</evidence>
<evidence type="ECO:0000256" key="1">
    <source>
        <dbReference type="ARBA" id="ARBA00005695"/>
    </source>
</evidence>
<organism evidence="6 7">
    <name type="scientific">Candidatus Curtissbacteria bacterium RIFCSPHIGHO2_12_FULL_38_9b</name>
    <dbReference type="NCBI Taxonomy" id="1797720"/>
    <lineage>
        <taxon>Bacteria</taxon>
        <taxon>Candidatus Curtissiibacteriota</taxon>
    </lineage>
</organism>
<evidence type="ECO:0000259" key="5">
    <source>
        <dbReference type="Pfam" id="PF00496"/>
    </source>
</evidence>
<keyword evidence="4" id="KW-0472">Membrane</keyword>
<keyword evidence="3" id="KW-0732">Signal</keyword>
<evidence type="ECO:0000313" key="6">
    <source>
        <dbReference type="EMBL" id="OGD96351.1"/>
    </source>
</evidence>
<dbReference type="Gene3D" id="3.90.76.10">
    <property type="entry name" value="Dipeptide-binding Protein, Domain 1"/>
    <property type="match status" value="1"/>
</dbReference>
<dbReference type="InterPro" id="IPR000914">
    <property type="entry name" value="SBP_5_dom"/>
</dbReference>
<dbReference type="InterPro" id="IPR039424">
    <property type="entry name" value="SBP_5"/>
</dbReference>
<reference evidence="6 7" key="1">
    <citation type="journal article" date="2016" name="Nat. Commun.">
        <title>Thousands of microbial genomes shed light on interconnected biogeochemical processes in an aquifer system.</title>
        <authorList>
            <person name="Anantharaman K."/>
            <person name="Brown C.T."/>
            <person name="Hug L.A."/>
            <person name="Sharon I."/>
            <person name="Castelle C.J."/>
            <person name="Probst A.J."/>
            <person name="Thomas B.C."/>
            <person name="Singh A."/>
            <person name="Wilkins M.J."/>
            <person name="Karaoz U."/>
            <person name="Brodie E.L."/>
            <person name="Williams K.H."/>
            <person name="Hubbard S.S."/>
            <person name="Banfield J.F."/>
        </authorList>
    </citation>
    <scope>NUCLEOTIDE SEQUENCE [LARGE SCALE GENOMIC DNA]</scope>
</reference>
<dbReference type="AlphaFoldDB" id="A0A1F5GWW1"/>
<name>A0A1F5GWW1_9BACT</name>
<comment type="caution">
    <text evidence="6">The sequence shown here is derived from an EMBL/GenBank/DDBJ whole genome shotgun (WGS) entry which is preliminary data.</text>
</comment>
<dbReference type="InterPro" id="IPR030678">
    <property type="entry name" value="Peptide/Ni-bd"/>
</dbReference>
<keyword evidence="4" id="KW-1133">Transmembrane helix</keyword>
<dbReference type="GO" id="GO:0015833">
    <property type="term" value="P:peptide transport"/>
    <property type="evidence" value="ECO:0007669"/>
    <property type="project" value="TreeGrafter"/>
</dbReference>
<comment type="similarity">
    <text evidence="1">Belongs to the bacterial solute-binding protein 5 family.</text>
</comment>
<gene>
    <name evidence="6" type="ORF">A3F02_02825</name>
</gene>
<dbReference type="CDD" id="cd00995">
    <property type="entry name" value="PBP2_NikA_DppA_OppA_like"/>
    <property type="match status" value="1"/>
</dbReference>
<evidence type="ECO:0000256" key="3">
    <source>
        <dbReference type="ARBA" id="ARBA00022729"/>
    </source>
</evidence>
<feature type="domain" description="Solute-binding protein family 5" evidence="5">
    <location>
        <begin position="89"/>
        <end position="360"/>
    </location>
</feature>
<dbReference type="PANTHER" id="PTHR30290">
    <property type="entry name" value="PERIPLASMIC BINDING COMPONENT OF ABC TRANSPORTER"/>
    <property type="match status" value="1"/>
</dbReference>
<dbReference type="SUPFAM" id="SSF53850">
    <property type="entry name" value="Periplasmic binding protein-like II"/>
    <property type="match status" value="1"/>
</dbReference>
<evidence type="ECO:0000256" key="2">
    <source>
        <dbReference type="ARBA" id="ARBA00022448"/>
    </source>
</evidence>
<keyword evidence="4" id="KW-0812">Transmembrane</keyword>
<dbReference type="PIRSF" id="PIRSF002741">
    <property type="entry name" value="MppA"/>
    <property type="match status" value="1"/>
</dbReference>
<dbReference type="EMBL" id="MFBJ01000025">
    <property type="protein sequence ID" value="OGD96351.1"/>
    <property type="molecule type" value="Genomic_DNA"/>
</dbReference>